<evidence type="ECO:0000313" key="2">
    <source>
        <dbReference type="Proteomes" id="UP001198901"/>
    </source>
</evidence>
<proteinExistence type="predicted"/>
<name>A0ABS7XRF4_9FLAO</name>
<comment type="caution">
    <text evidence="1">The sequence shown here is derived from an EMBL/GenBank/DDBJ whole genome shotgun (WGS) entry which is preliminary data.</text>
</comment>
<dbReference type="Proteomes" id="UP001198901">
    <property type="component" value="Unassembled WGS sequence"/>
</dbReference>
<dbReference type="EMBL" id="JAIUJR010000005">
    <property type="protein sequence ID" value="MCA0132602.1"/>
    <property type="molecule type" value="Genomic_DNA"/>
</dbReference>
<keyword evidence="2" id="KW-1185">Reference proteome</keyword>
<reference evidence="2" key="1">
    <citation type="submission" date="2023-07" db="EMBL/GenBank/DDBJ databases">
        <authorList>
            <person name="Yue Y."/>
        </authorList>
    </citation>
    <scope>NUCLEOTIDE SEQUENCE [LARGE SCALE GENOMIC DNA]</scope>
    <source>
        <strain evidence="2">D23</strain>
    </source>
</reference>
<sequence length="67" mass="7793">MSRNPLLLIHDTVRHKQNKSWKTTKNIKLIEYEKIIACISFLCGALFGGYRHLLDKGDLETYLENNS</sequence>
<gene>
    <name evidence="1" type="ORF">LBU54_08395</name>
</gene>
<accession>A0ABS7XRF4</accession>
<organism evidence="1 2">
    <name type="scientific">Winogradskyella alexanderae</name>
    <dbReference type="NCBI Taxonomy" id="2877123"/>
    <lineage>
        <taxon>Bacteria</taxon>
        <taxon>Pseudomonadati</taxon>
        <taxon>Bacteroidota</taxon>
        <taxon>Flavobacteriia</taxon>
        <taxon>Flavobacteriales</taxon>
        <taxon>Flavobacteriaceae</taxon>
        <taxon>Winogradskyella</taxon>
    </lineage>
</organism>
<evidence type="ECO:0000313" key="1">
    <source>
        <dbReference type="EMBL" id="MCA0132602.1"/>
    </source>
</evidence>
<protein>
    <submittedName>
        <fullName evidence="1">Uncharacterized protein</fullName>
    </submittedName>
</protein>
<dbReference type="RefSeq" id="WP_224528281.1">
    <property type="nucleotide sequence ID" value="NZ_JAIUJR010000005.1"/>
</dbReference>